<accession>A0A3P7NVZ7</accession>
<feature type="non-terminal residue" evidence="2">
    <location>
        <position position="46"/>
    </location>
</feature>
<keyword evidence="1" id="KW-0812">Transmembrane</keyword>
<keyword evidence="1" id="KW-0472">Membrane</keyword>
<evidence type="ECO:0000313" key="2">
    <source>
        <dbReference type="EMBL" id="VDN41703.1"/>
    </source>
</evidence>
<dbReference type="Proteomes" id="UP000281553">
    <property type="component" value="Unassembled WGS sequence"/>
</dbReference>
<sequence>MDPSSSRRRWTTSTLPQEPMFIQAAAVLPGLVAVVPVLPAVSHLLE</sequence>
<evidence type="ECO:0000313" key="3">
    <source>
        <dbReference type="Proteomes" id="UP000281553"/>
    </source>
</evidence>
<name>A0A3P7NVZ7_DIBLA</name>
<proteinExistence type="predicted"/>
<reference evidence="2 3" key="1">
    <citation type="submission" date="2018-11" db="EMBL/GenBank/DDBJ databases">
        <authorList>
            <consortium name="Pathogen Informatics"/>
        </authorList>
    </citation>
    <scope>NUCLEOTIDE SEQUENCE [LARGE SCALE GENOMIC DNA]</scope>
</reference>
<keyword evidence="1" id="KW-1133">Transmembrane helix</keyword>
<dbReference type="AlphaFoldDB" id="A0A3P7NVZ7"/>
<gene>
    <name evidence="2" type="ORF">DILT_LOCUS18619</name>
</gene>
<evidence type="ECO:0000256" key="1">
    <source>
        <dbReference type="SAM" id="Phobius"/>
    </source>
</evidence>
<organism evidence="2 3">
    <name type="scientific">Dibothriocephalus latus</name>
    <name type="common">Fish tapeworm</name>
    <name type="synonym">Diphyllobothrium latum</name>
    <dbReference type="NCBI Taxonomy" id="60516"/>
    <lineage>
        <taxon>Eukaryota</taxon>
        <taxon>Metazoa</taxon>
        <taxon>Spiralia</taxon>
        <taxon>Lophotrochozoa</taxon>
        <taxon>Platyhelminthes</taxon>
        <taxon>Cestoda</taxon>
        <taxon>Eucestoda</taxon>
        <taxon>Diphyllobothriidea</taxon>
        <taxon>Diphyllobothriidae</taxon>
        <taxon>Dibothriocephalus</taxon>
    </lineage>
</organism>
<dbReference type="EMBL" id="UYRU01102258">
    <property type="protein sequence ID" value="VDN41703.1"/>
    <property type="molecule type" value="Genomic_DNA"/>
</dbReference>
<feature type="transmembrane region" description="Helical" evidence="1">
    <location>
        <begin position="20"/>
        <end position="41"/>
    </location>
</feature>
<keyword evidence="3" id="KW-1185">Reference proteome</keyword>
<protein>
    <submittedName>
        <fullName evidence="2">Uncharacterized protein</fullName>
    </submittedName>
</protein>